<feature type="transmembrane region" description="Helical" evidence="1">
    <location>
        <begin position="72"/>
        <end position="92"/>
    </location>
</feature>
<accession>A0A9N9PRQ3</accession>
<dbReference type="AlphaFoldDB" id="A0A9N9PRQ3"/>
<dbReference type="InterPro" id="IPR056119">
    <property type="entry name" value="DUF7702"/>
</dbReference>
<sequence>MGLTFHQGIAAAEVAIYIPGLFVASFLTYRHGLSRSAGWYFLIIFTLARVLGGAFQLATINDPTNTNLLTGASILANIGFSPLALATLGLLSRLVDNINRTRPSLHFGFNTRWIKMIETLLTIGLILGIVGGVDTGEAAASSPTGYAQPGSTSKAGVILFIIAYIATILVTLITSLSISAAQQGERRILLAIGLSLPFLFVRLVYSCAAIFTNERKFSLLSGSAAILLFVALIPELIVVVLYESLGLTLIGSVSSAGAGYVVEGQTQQWAPKRDNVVLRIAKRTIIGRIVMALIPDTKQRNLDSEMTAGRYYRK</sequence>
<protein>
    <recommendedName>
        <fullName evidence="2">DUF7702 domain-containing protein</fullName>
    </recommendedName>
</protein>
<gene>
    <name evidence="3" type="ORF">HYFRA_00009372</name>
</gene>
<proteinExistence type="predicted"/>
<keyword evidence="1" id="KW-1133">Transmembrane helix</keyword>
<feature type="transmembrane region" description="Helical" evidence="1">
    <location>
        <begin position="217"/>
        <end position="242"/>
    </location>
</feature>
<dbReference type="EMBL" id="CAJVRL010000077">
    <property type="protein sequence ID" value="CAG8957171.1"/>
    <property type="molecule type" value="Genomic_DNA"/>
</dbReference>
<feature type="transmembrane region" description="Helical" evidence="1">
    <location>
        <begin position="6"/>
        <end position="27"/>
    </location>
</feature>
<dbReference type="OrthoDB" id="2560628at2759"/>
<name>A0A9N9PRQ3_9HELO</name>
<feature type="domain" description="DUF7702" evidence="2">
    <location>
        <begin position="3"/>
        <end position="249"/>
    </location>
</feature>
<dbReference type="Proteomes" id="UP000696280">
    <property type="component" value="Unassembled WGS sequence"/>
</dbReference>
<keyword evidence="1" id="KW-0812">Transmembrane</keyword>
<reference evidence="3" key="1">
    <citation type="submission" date="2021-07" db="EMBL/GenBank/DDBJ databases">
        <authorList>
            <person name="Durling M."/>
        </authorList>
    </citation>
    <scope>NUCLEOTIDE SEQUENCE</scope>
</reference>
<feature type="transmembrane region" description="Helical" evidence="1">
    <location>
        <begin position="39"/>
        <end position="60"/>
    </location>
</feature>
<dbReference type="Pfam" id="PF24800">
    <property type="entry name" value="DUF7702"/>
    <property type="match status" value="1"/>
</dbReference>
<feature type="transmembrane region" description="Helical" evidence="1">
    <location>
        <begin position="113"/>
        <end position="133"/>
    </location>
</feature>
<keyword evidence="4" id="KW-1185">Reference proteome</keyword>
<evidence type="ECO:0000313" key="4">
    <source>
        <dbReference type="Proteomes" id="UP000696280"/>
    </source>
</evidence>
<feature type="transmembrane region" description="Helical" evidence="1">
    <location>
        <begin position="153"/>
        <end position="176"/>
    </location>
</feature>
<organism evidence="3 4">
    <name type="scientific">Hymenoscyphus fraxineus</name>
    <dbReference type="NCBI Taxonomy" id="746836"/>
    <lineage>
        <taxon>Eukaryota</taxon>
        <taxon>Fungi</taxon>
        <taxon>Dikarya</taxon>
        <taxon>Ascomycota</taxon>
        <taxon>Pezizomycotina</taxon>
        <taxon>Leotiomycetes</taxon>
        <taxon>Helotiales</taxon>
        <taxon>Helotiaceae</taxon>
        <taxon>Hymenoscyphus</taxon>
    </lineage>
</organism>
<dbReference type="PANTHER" id="PTHR42109:SF2">
    <property type="entry name" value="INTEGRAL MEMBRANE PROTEIN"/>
    <property type="match status" value="1"/>
</dbReference>
<dbReference type="PANTHER" id="PTHR42109">
    <property type="entry name" value="UNPLACED GENOMIC SCAFFOLD UM_SCAF_CONTIG_1.265, WHOLE GENOME SHOTGUN SEQUENCE"/>
    <property type="match status" value="1"/>
</dbReference>
<evidence type="ECO:0000259" key="2">
    <source>
        <dbReference type="Pfam" id="PF24800"/>
    </source>
</evidence>
<comment type="caution">
    <text evidence="3">The sequence shown here is derived from an EMBL/GenBank/DDBJ whole genome shotgun (WGS) entry which is preliminary data.</text>
</comment>
<evidence type="ECO:0000256" key="1">
    <source>
        <dbReference type="SAM" id="Phobius"/>
    </source>
</evidence>
<keyword evidence="1" id="KW-0472">Membrane</keyword>
<evidence type="ECO:0000313" key="3">
    <source>
        <dbReference type="EMBL" id="CAG8957171.1"/>
    </source>
</evidence>
<feature type="transmembrane region" description="Helical" evidence="1">
    <location>
        <begin position="188"/>
        <end position="211"/>
    </location>
</feature>